<dbReference type="GO" id="GO:0071230">
    <property type="term" value="P:cellular response to amino acid stimulus"/>
    <property type="evidence" value="ECO:0007669"/>
    <property type="project" value="TreeGrafter"/>
</dbReference>
<dbReference type="Proteomes" id="UP000275652">
    <property type="component" value="Unassembled WGS sequence"/>
</dbReference>
<evidence type="ECO:0008006" key="8">
    <source>
        <dbReference type="Google" id="ProtNLM"/>
    </source>
</evidence>
<dbReference type="EMBL" id="QUTF01013669">
    <property type="protein sequence ID" value="RHZ16681.1"/>
    <property type="molecule type" value="Genomic_DNA"/>
</dbReference>
<gene>
    <name evidence="3" type="ORF">DYB26_010390</name>
    <name evidence="4" type="ORF">DYB28_005843</name>
    <name evidence="2" type="ORF">DYB31_011662</name>
</gene>
<dbReference type="GO" id="GO:0032008">
    <property type="term" value="P:positive regulation of TOR signaling"/>
    <property type="evidence" value="ECO:0007669"/>
    <property type="project" value="TreeGrafter"/>
</dbReference>
<evidence type="ECO:0000313" key="7">
    <source>
        <dbReference type="Proteomes" id="UP000286510"/>
    </source>
</evidence>
<comment type="similarity">
    <text evidence="1">Belongs to the LAMTOR3 family.</text>
</comment>
<dbReference type="Pfam" id="PF08923">
    <property type="entry name" value="MAPKK1_Int"/>
    <property type="match status" value="1"/>
</dbReference>
<proteinExistence type="inferred from homology"/>
<organism evidence="2 5">
    <name type="scientific">Aphanomyces astaci</name>
    <name type="common">Crayfish plague agent</name>
    <dbReference type="NCBI Taxonomy" id="112090"/>
    <lineage>
        <taxon>Eukaryota</taxon>
        <taxon>Sar</taxon>
        <taxon>Stramenopiles</taxon>
        <taxon>Oomycota</taxon>
        <taxon>Saprolegniomycetes</taxon>
        <taxon>Saprolegniales</taxon>
        <taxon>Verrucalvaceae</taxon>
        <taxon>Aphanomyces</taxon>
    </lineage>
</organism>
<evidence type="ECO:0000313" key="2">
    <source>
        <dbReference type="EMBL" id="RHZ04759.1"/>
    </source>
</evidence>
<name>A0A397ESV4_APHAT</name>
<dbReference type="SMART" id="SM01278">
    <property type="entry name" value="MAPKK1_Int"/>
    <property type="match status" value="1"/>
</dbReference>
<dbReference type="SUPFAM" id="SSF103196">
    <property type="entry name" value="Roadblock/LC7 domain"/>
    <property type="match status" value="1"/>
</dbReference>
<reference evidence="4 6" key="1">
    <citation type="journal article" date="2018" name="J. Invertebr. Pathol.">
        <title>New genotyping method for the causative agent of crayfish plague (Aphanomyces astaci) based on whole genome data.</title>
        <authorList>
            <person name="Minardi D."/>
            <person name="Studholme D.J."/>
            <person name="van der Giezen M."/>
            <person name="Pretto T."/>
            <person name="Oidtmann B."/>
        </authorList>
    </citation>
    <scope>NUCLEOTIDE SEQUENCE [LARGE SCALE GENOMIC DNA]</scope>
    <source>
        <strain evidence="4 6">KB13</strain>
    </source>
</reference>
<evidence type="ECO:0000313" key="3">
    <source>
        <dbReference type="EMBL" id="RHZ16681.1"/>
    </source>
</evidence>
<dbReference type="EMBL" id="QUTE01013349">
    <property type="protein sequence ID" value="RHZ04759.1"/>
    <property type="molecule type" value="Genomic_DNA"/>
</dbReference>
<dbReference type="InterPro" id="IPR015019">
    <property type="entry name" value="LAMTOR3"/>
</dbReference>
<dbReference type="Gene3D" id="3.30.450.30">
    <property type="entry name" value="Dynein light chain 2a, cytoplasmic"/>
    <property type="match status" value="1"/>
</dbReference>
<dbReference type="Proteomes" id="UP000266196">
    <property type="component" value="Unassembled WGS sequence"/>
</dbReference>
<sequence length="170" mass="18676">MRGQPFIPSTKPEEMAKRWEEDEAAAIKEGMRMELQDKQELESDTWMIRKYEDLAAILVSTSEGVPLLKVEHEEHPSDKDDGSMFEYAETVLPSVFAAAAEQAGKLKFGSVSAITCFFDSTALIHINHLPLVITLIAAQGASLGALFDLADDLKALLLPLKKVVESTDAN</sequence>
<dbReference type="AlphaFoldDB" id="A0A397ESV4"/>
<evidence type="ECO:0000313" key="4">
    <source>
        <dbReference type="EMBL" id="RLO13754.1"/>
    </source>
</evidence>
<dbReference type="VEuPathDB" id="FungiDB:H257_07160"/>
<comment type="caution">
    <text evidence="2">The sequence shown here is derived from an EMBL/GenBank/DDBJ whole genome shotgun (WGS) entry which is preliminary data.</text>
</comment>
<evidence type="ECO:0000313" key="6">
    <source>
        <dbReference type="Proteomes" id="UP000275652"/>
    </source>
</evidence>
<protein>
    <recommendedName>
        <fullName evidence="8">Roadblock/LAMTOR2 domain-containing protein</fullName>
    </recommendedName>
</protein>
<dbReference type="EMBL" id="QUTI01003064">
    <property type="protein sequence ID" value="RLO13754.1"/>
    <property type="molecule type" value="Genomic_DNA"/>
</dbReference>
<dbReference type="PANTHER" id="PTHR13378">
    <property type="entry name" value="REGULATOR COMPLEX PROTEIN LAMTOR3"/>
    <property type="match status" value="1"/>
</dbReference>
<reference evidence="5 7" key="2">
    <citation type="submission" date="2018-08" db="EMBL/GenBank/DDBJ databases">
        <title>Aphanomyces genome sequencing and annotation.</title>
        <authorList>
            <person name="Minardi D."/>
            <person name="Oidtmann B."/>
            <person name="Van Der Giezen M."/>
            <person name="Studholme D.J."/>
        </authorList>
    </citation>
    <scope>NUCLEOTIDE SEQUENCE [LARGE SCALE GENOMIC DNA]</scope>
    <source>
        <strain evidence="2 5">197901</strain>
        <strain evidence="3 7">FDL457</strain>
    </source>
</reference>
<evidence type="ECO:0000256" key="1">
    <source>
        <dbReference type="ARBA" id="ARBA00005356"/>
    </source>
</evidence>
<dbReference type="GO" id="GO:0071986">
    <property type="term" value="C:Ragulator complex"/>
    <property type="evidence" value="ECO:0007669"/>
    <property type="project" value="TreeGrafter"/>
</dbReference>
<accession>A0A397ESV4</accession>
<evidence type="ECO:0000313" key="5">
    <source>
        <dbReference type="Proteomes" id="UP000266196"/>
    </source>
</evidence>
<dbReference type="PANTHER" id="PTHR13378:SF1">
    <property type="entry name" value="RAGULATOR COMPLEX PROTEIN LAMTOR3"/>
    <property type="match status" value="1"/>
</dbReference>
<dbReference type="Proteomes" id="UP000286510">
    <property type="component" value="Unassembled WGS sequence"/>
</dbReference>